<evidence type="ECO:0000256" key="9">
    <source>
        <dbReference type="SAM" id="Coils"/>
    </source>
</evidence>
<evidence type="ECO:0000259" key="10">
    <source>
        <dbReference type="PROSITE" id="PS51030"/>
    </source>
</evidence>
<dbReference type="Gene3D" id="1.10.565.10">
    <property type="entry name" value="Retinoid X Receptor"/>
    <property type="match status" value="1"/>
</dbReference>
<dbReference type="AlphaFoldDB" id="A0AAV5VPL2"/>
<keyword evidence="4" id="KW-0805">Transcription regulation</keyword>
<dbReference type="GO" id="GO:0005634">
    <property type="term" value="C:nucleus"/>
    <property type="evidence" value="ECO:0007669"/>
    <property type="project" value="TreeGrafter"/>
</dbReference>
<dbReference type="PANTHER" id="PTHR46011">
    <property type="entry name" value="NUCLEAR HORMONE RECEPTOR FAMILY MEMBER NHR-86-RELATED"/>
    <property type="match status" value="1"/>
</dbReference>
<dbReference type="SMART" id="SM00430">
    <property type="entry name" value="HOLI"/>
    <property type="match status" value="1"/>
</dbReference>
<keyword evidence="1" id="KW-0479">Metal-binding</keyword>
<sequence length="420" mass="48416">IQMECLICTEPIVHAHLGVNSCRACAVFYKRATSVPGKRLKCKGGSRKCIEQNPKTTCRACRHARFQEVLDKADRKIQEMEAIDLQEVATPESVQLPDFVGTAADVDSVMEEEEKEVEVEKEEQQATTSRHPFVSHETFFTFFESAASDTPLLDKIRKGYSLMCLIRKSGEMGTYTALPDDIVLQRGSIEFTPATYLNLMPNTRICIAALTEFANYAFEDFRNLDEESKKFLIDTGRYVMNPLDVSYRITHHFREEEEMRSPGYTTYVRYSELDKFFADCPDDVDKETVIREIRKSLERTQLISRRNYARIAPTDTEFLALFGLALWNDEIMNVNETLLKIATQNRGAIMKELHVYYAQQGKFNYAERLGNLFCLLVDYQNNSLKTREDFQLCRLMNLFQGFHDQERSRSNSGESAKVKE</sequence>
<dbReference type="Proteomes" id="UP001432322">
    <property type="component" value="Unassembled WGS sequence"/>
</dbReference>
<evidence type="ECO:0000256" key="8">
    <source>
        <dbReference type="ARBA" id="ARBA00023242"/>
    </source>
</evidence>
<dbReference type="InterPro" id="IPR013088">
    <property type="entry name" value="Znf_NHR/GATA"/>
</dbReference>
<keyword evidence="5" id="KW-0238">DNA-binding</keyword>
<keyword evidence="6" id="KW-0804">Transcription</keyword>
<dbReference type="PROSITE" id="PS51843">
    <property type="entry name" value="NR_LBD"/>
    <property type="match status" value="1"/>
</dbReference>
<dbReference type="SUPFAM" id="SSF57716">
    <property type="entry name" value="Glucocorticoid receptor-like (DNA-binding domain)"/>
    <property type="match status" value="1"/>
</dbReference>
<feature type="coiled-coil region" evidence="9">
    <location>
        <begin position="63"/>
        <end position="130"/>
    </location>
</feature>
<dbReference type="Gene3D" id="3.30.50.10">
    <property type="entry name" value="Erythroid Transcription Factor GATA-1, subunit A"/>
    <property type="match status" value="1"/>
</dbReference>
<dbReference type="InterPro" id="IPR001628">
    <property type="entry name" value="Znf_hrmn_rcpt"/>
</dbReference>
<evidence type="ECO:0000256" key="7">
    <source>
        <dbReference type="ARBA" id="ARBA00023170"/>
    </source>
</evidence>
<feature type="domain" description="NR LBD" evidence="11">
    <location>
        <begin position="161"/>
        <end position="412"/>
    </location>
</feature>
<dbReference type="InterPro" id="IPR000536">
    <property type="entry name" value="Nucl_hrmn_rcpt_lig-bd"/>
</dbReference>
<dbReference type="SMART" id="SM00399">
    <property type="entry name" value="ZnF_C4"/>
    <property type="match status" value="1"/>
</dbReference>
<evidence type="ECO:0000256" key="1">
    <source>
        <dbReference type="ARBA" id="ARBA00022723"/>
    </source>
</evidence>
<gene>
    <name evidence="12" type="ORF">PFISCL1PPCAC_12766</name>
</gene>
<proteinExistence type="predicted"/>
<dbReference type="PANTHER" id="PTHR46011:SF6">
    <property type="entry name" value="HIGH ZINC ACTIVATED NUCLEAR RECEPTOR PROTEIN"/>
    <property type="match status" value="1"/>
</dbReference>
<dbReference type="Pfam" id="PF00105">
    <property type="entry name" value="zf-C4"/>
    <property type="match status" value="1"/>
</dbReference>
<keyword evidence="7" id="KW-0675">Receptor</keyword>
<comment type="caution">
    <text evidence="12">The sequence shown here is derived from an EMBL/GenBank/DDBJ whole genome shotgun (WGS) entry which is preliminary data.</text>
</comment>
<dbReference type="GO" id="GO:0008270">
    <property type="term" value="F:zinc ion binding"/>
    <property type="evidence" value="ECO:0007669"/>
    <property type="project" value="UniProtKB-KW"/>
</dbReference>
<dbReference type="GO" id="GO:0003700">
    <property type="term" value="F:DNA-binding transcription factor activity"/>
    <property type="evidence" value="ECO:0007669"/>
    <property type="project" value="InterPro"/>
</dbReference>
<dbReference type="SUPFAM" id="SSF48508">
    <property type="entry name" value="Nuclear receptor ligand-binding domain"/>
    <property type="match status" value="1"/>
</dbReference>
<evidence type="ECO:0000256" key="5">
    <source>
        <dbReference type="ARBA" id="ARBA00023125"/>
    </source>
</evidence>
<evidence type="ECO:0000256" key="4">
    <source>
        <dbReference type="ARBA" id="ARBA00023015"/>
    </source>
</evidence>
<organism evidence="12 13">
    <name type="scientific">Pristionchus fissidentatus</name>
    <dbReference type="NCBI Taxonomy" id="1538716"/>
    <lineage>
        <taxon>Eukaryota</taxon>
        <taxon>Metazoa</taxon>
        <taxon>Ecdysozoa</taxon>
        <taxon>Nematoda</taxon>
        <taxon>Chromadorea</taxon>
        <taxon>Rhabditida</taxon>
        <taxon>Rhabditina</taxon>
        <taxon>Diplogasteromorpha</taxon>
        <taxon>Diplogasteroidea</taxon>
        <taxon>Neodiplogasteridae</taxon>
        <taxon>Pristionchus</taxon>
    </lineage>
</organism>
<protein>
    <recommendedName>
        <fullName evidence="14">Nuclear receptor</fullName>
    </recommendedName>
</protein>
<dbReference type="InterPro" id="IPR035500">
    <property type="entry name" value="NHR-like_dom_sf"/>
</dbReference>
<dbReference type="EMBL" id="BTSY01000004">
    <property type="protein sequence ID" value="GMT21469.1"/>
    <property type="molecule type" value="Genomic_DNA"/>
</dbReference>
<evidence type="ECO:0000259" key="11">
    <source>
        <dbReference type="PROSITE" id="PS51843"/>
    </source>
</evidence>
<dbReference type="PROSITE" id="PS51030">
    <property type="entry name" value="NUCLEAR_REC_DBD_2"/>
    <property type="match status" value="1"/>
</dbReference>
<keyword evidence="3" id="KW-0862">Zinc</keyword>
<dbReference type="GO" id="GO:0043565">
    <property type="term" value="F:sequence-specific DNA binding"/>
    <property type="evidence" value="ECO:0007669"/>
    <property type="project" value="InterPro"/>
</dbReference>
<name>A0AAV5VPL2_9BILA</name>
<evidence type="ECO:0000256" key="2">
    <source>
        <dbReference type="ARBA" id="ARBA00022771"/>
    </source>
</evidence>
<keyword evidence="2" id="KW-0863">Zinc-finger</keyword>
<feature type="non-terminal residue" evidence="12">
    <location>
        <position position="1"/>
    </location>
</feature>
<reference evidence="12" key="1">
    <citation type="submission" date="2023-10" db="EMBL/GenBank/DDBJ databases">
        <title>Genome assembly of Pristionchus species.</title>
        <authorList>
            <person name="Yoshida K."/>
            <person name="Sommer R.J."/>
        </authorList>
    </citation>
    <scope>NUCLEOTIDE SEQUENCE</scope>
    <source>
        <strain evidence="12">RS5133</strain>
    </source>
</reference>
<evidence type="ECO:0000256" key="6">
    <source>
        <dbReference type="ARBA" id="ARBA00023163"/>
    </source>
</evidence>
<feature type="domain" description="Nuclear receptor" evidence="10">
    <location>
        <begin position="2"/>
        <end position="79"/>
    </location>
</feature>
<dbReference type="Pfam" id="PF00104">
    <property type="entry name" value="Hormone_recep"/>
    <property type="match status" value="1"/>
</dbReference>
<evidence type="ECO:0000313" key="12">
    <source>
        <dbReference type="EMBL" id="GMT21469.1"/>
    </source>
</evidence>
<keyword evidence="8" id="KW-0539">Nucleus</keyword>
<keyword evidence="9" id="KW-0175">Coiled coil</keyword>
<evidence type="ECO:0008006" key="14">
    <source>
        <dbReference type="Google" id="ProtNLM"/>
    </source>
</evidence>
<evidence type="ECO:0000313" key="13">
    <source>
        <dbReference type="Proteomes" id="UP001432322"/>
    </source>
</evidence>
<keyword evidence="13" id="KW-1185">Reference proteome</keyword>
<accession>A0AAV5VPL2</accession>
<evidence type="ECO:0000256" key="3">
    <source>
        <dbReference type="ARBA" id="ARBA00022833"/>
    </source>
</evidence>